<dbReference type="RefSeq" id="WP_002262718.1">
    <property type="nucleotide sequence ID" value="NZ_AP019720.1"/>
</dbReference>
<dbReference type="EMBL" id="AB970470">
    <property type="protein sequence ID" value="BAR91623.1"/>
    <property type="molecule type" value="Genomic_DNA"/>
</dbReference>
<organism evidence="1">
    <name type="scientific">Streptococcus mutans</name>
    <dbReference type="NCBI Taxonomy" id="1309"/>
    <lineage>
        <taxon>Bacteria</taxon>
        <taxon>Bacillati</taxon>
        <taxon>Bacillota</taxon>
        <taxon>Bacilli</taxon>
        <taxon>Lactobacillales</taxon>
        <taxon>Streptococcaceae</taxon>
        <taxon>Streptococcus</taxon>
    </lineage>
</organism>
<name>A0A090B431_STRMG</name>
<reference evidence="2" key="1">
    <citation type="submission" date="2012-08" db="EMBL/GenBank/DDBJ databases">
        <title>Sequence analysis of the flanking regions of Streptococcus mutans gbpC genes.</title>
        <authorList>
            <person name="Tamura H."/>
        </authorList>
    </citation>
    <scope>NUCLEOTIDE SEQUENCE</scope>
    <source>
        <strain evidence="2">Ingbritt</strain>
    </source>
</reference>
<reference evidence="3" key="3">
    <citation type="submission" date="2014-06" db="EMBL/GenBank/DDBJ databases">
        <title>Nucleotide sequence analysis of clustered regularly interspaced short palindromic repeats, CRISPR, in Streptococcus mutans.</title>
        <authorList>
            <person name="Tamura H."/>
        </authorList>
    </citation>
    <scope>NUCLEOTIDE SEQUENCE</scope>
    <source>
        <strain evidence="3">LM7</strain>
        <strain evidence="5">MT6219</strain>
        <strain evidence="4">OMZ 175</strain>
    </source>
</reference>
<evidence type="ECO:0000313" key="5">
    <source>
        <dbReference type="EMBL" id="BAR91623.1"/>
    </source>
</evidence>
<dbReference type="EMBL" id="AB742519">
    <property type="protein sequence ID" value="BAP63937.1"/>
    <property type="molecule type" value="Genomic_DNA"/>
</dbReference>
<dbReference type="EMBL" id="AB742518">
    <property type="protein sequence ID" value="BAQ19590.1"/>
    <property type="molecule type" value="Genomic_DNA"/>
</dbReference>
<sequence>MTDQELEHLIVTELESKRLDFTYSKDITEFFDEAFPEYDQNY</sequence>
<accession>A0A090B431</accession>
<evidence type="ECO:0000313" key="2">
    <source>
        <dbReference type="EMBL" id="BAQ19590.1"/>
    </source>
</evidence>
<dbReference type="AlphaFoldDB" id="A0A090B431"/>
<evidence type="ECO:0000313" key="4">
    <source>
        <dbReference type="EMBL" id="BAR91610.1"/>
    </source>
</evidence>
<protein>
    <submittedName>
        <fullName evidence="1">Uncharacterized protein</fullName>
    </submittedName>
</protein>
<dbReference type="EMBL" id="AB970468">
    <property type="protein sequence ID" value="BAR91603.1"/>
    <property type="molecule type" value="Genomic_DNA"/>
</dbReference>
<evidence type="ECO:0000313" key="3">
    <source>
        <dbReference type="EMBL" id="BAR91603.1"/>
    </source>
</evidence>
<evidence type="ECO:0000313" key="1">
    <source>
        <dbReference type="EMBL" id="BAP63937.1"/>
    </source>
</evidence>
<proteinExistence type="predicted"/>
<dbReference type="EMBL" id="AB970469">
    <property type="protein sequence ID" value="BAR91610.1"/>
    <property type="molecule type" value="Genomic_DNA"/>
</dbReference>
<reference evidence="1" key="2">
    <citation type="journal article" date="2014" name="Genes Genet. Syst.">
        <title>Molecular characterization of the dextran-binding lectin B gene dblB of Streptococcus criceti in Streptococcus mutans strain GS-5 with mutations in both gbpC and spaP genes.</title>
        <authorList>
            <person name="Tamura H."/>
            <person name="Yamada A."/>
            <person name="Kato H."/>
        </authorList>
    </citation>
    <scope>NUCLEOTIDE SEQUENCE</scope>
    <source>
        <strain evidence="1">GS-5</strain>
    </source>
</reference>
<dbReference type="GeneID" id="93860617"/>